<dbReference type="InterPro" id="IPR006110">
    <property type="entry name" value="Pol_omega/Rpo6/RPB6"/>
</dbReference>
<dbReference type="EMBL" id="CP029288">
    <property type="protein sequence ID" value="AWR97749.1"/>
    <property type="molecule type" value="Genomic_DNA"/>
</dbReference>
<dbReference type="PANTHER" id="PTHR47227">
    <property type="entry name" value="DNA-DIRECTED RNA POLYMERASE SUBUNIT K"/>
    <property type="match status" value="1"/>
</dbReference>
<dbReference type="OrthoDB" id="10567at2157"/>
<dbReference type="InterPro" id="IPR006111">
    <property type="entry name" value="Rpo6/Rpb6"/>
</dbReference>
<organism evidence="4 5">
    <name type="scientific">Acidianus sulfidivorans JP7</name>
    <dbReference type="NCBI Taxonomy" id="619593"/>
    <lineage>
        <taxon>Archaea</taxon>
        <taxon>Thermoproteota</taxon>
        <taxon>Thermoprotei</taxon>
        <taxon>Sulfolobales</taxon>
        <taxon>Sulfolobaceae</taxon>
        <taxon>Acidianus</taxon>
    </lineage>
</organism>
<dbReference type="GO" id="GO:0042797">
    <property type="term" value="P:tRNA transcription by RNA polymerase III"/>
    <property type="evidence" value="ECO:0007669"/>
    <property type="project" value="TreeGrafter"/>
</dbReference>
<reference evidence="4 5" key="1">
    <citation type="submission" date="2018-05" db="EMBL/GenBank/DDBJ databases">
        <title>Complete Genome Sequences of Extremely Thermoacidophilic, Metal-Mobilizing Type-Strain Members of the Archaeal Family Sulfolobaceae: Acidianus brierleyi DSM-1651T, Acidianus sulfidivorans DSM-18786T, Metallosphaera hakonensis DSM-7519T, and Metallosphaera prunae DSM-10039T.</title>
        <authorList>
            <person name="Counts J.A."/>
            <person name="Kelly R.M."/>
        </authorList>
    </citation>
    <scope>NUCLEOTIDE SEQUENCE [LARGE SCALE GENOMIC DNA]</scope>
    <source>
        <strain evidence="4 5">JP7</strain>
    </source>
</reference>
<evidence type="ECO:0000256" key="3">
    <source>
        <dbReference type="HAMAP-Rule" id="MF_00192"/>
    </source>
</evidence>
<dbReference type="NCBIfam" id="NF002209">
    <property type="entry name" value="PRK01099.1-4"/>
    <property type="match status" value="1"/>
</dbReference>
<dbReference type="GO" id="GO:0000428">
    <property type="term" value="C:DNA-directed RNA polymerase complex"/>
    <property type="evidence" value="ECO:0007669"/>
    <property type="project" value="UniProtKB-KW"/>
</dbReference>
<protein>
    <recommendedName>
        <fullName evidence="3">DNA-directed RNA polymerase subunit Rpo6</fullName>
        <ecNumber evidence="3">2.7.7.6</ecNumber>
    </recommendedName>
    <alternativeName>
        <fullName evidence="3">DNA-directed RNA polymerase subunit K</fullName>
    </alternativeName>
</protein>
<dbReference type="PROSITE" id="PS01111">
    <property type="entry name" value="RNA_POL_K_14KD"/>
    <property type="match status" value="1"/>
</dbReference>
<gene>
    <name evidence="3" type="primary">rpo6</name>
    <name evidence="3" type="synonym">rpoK</name>
    <name evidence="4" type="ORF">DFR86_09455</name>
</gene>
<comment type="function">
    <text evidence="3">DNA-dependent RNA polymerase (RNAP) catalyzes the transcription of DNA into RNA using the four ribonucleoside triphosphates as substrates.</text>
</comment>
<dbReference type="GO" id="GO:0006360">
    <property type="term" value="P:transcription by RNA polymerase I"/>
    <property type="evidence" value="ECO:0007669"/>
    <property type="project" value="TreeGrafter"/>
</dbReference>
<dbReference type="PANTHER" id="PTHR47227:SF5">
    <property type="entry name" value="DNA-DIRECTED RNA POLYMERASES I, II, AND III SUBUNIT RPABC2"/>
    <property type="match status" value="1"/>
</dbReference>
<dbReference type="Gene3D" id="3.90.940.10">
    <property type="match status" value="1"/>
</dbReference>
<keyword evidence="3" id="KW-0548">Nucleotidyltransferase</keyword>
<dbReference type="SMART" id="SM01409">
    <property type="entry name" value="RNA_pol_Rpb6"/>
    <property type="match status" value="1"/>
</dbReference>
<dbReference type="RefSeq" id="WP_110380639.1">
    <property type="nucleotide sequence ID" value="NZ_CP029288.2"/>
</dbReference>
<comment type="subcellular location">
    <subcellularLocation>
        <location evidence="3">Cytoplasm</location>
    </subcellularLocation>
</comment>
<keyword evidence="3" id="KW-0808">Transferase</keyword>
<keyword evidence="5" id="KW-1185">Reference proteome</keyword>
<dbReference type="AlphaFoldDB" id="A0A2U9INX6"/>
<evidence type="ECO:0000313" key="5">
    <source>
        <dbReference type="Proteomes" id="UP000248410"/>
    </source>
</evidence>
<evidence type="ECO:0000313" key="4">
    <source>
        <dbReference type="EMBL" id="AWR97749.1"/>
    </source>
</evidence>
<comment type="catalytic activity">
    <reaction evidence="3">
        <text>RNA(n) + a ribonucleoside 5'-triphosphate = RNA(n+1) + diphosphate</text>
        <dbReference type="Rhea" id="RHEA:21248"/>
        <dbReference type="Rhea" id="RHEA-COMP:14527"/>
        <dbReference type="Rhea" id="RHEA-COMP:17342"/>
        <dbReference type="ChEBI" id="CHEBI:33019"/>
        <dbReference type="ChEBI" id="CHEBI:61557"/>
        <dbReference type="ChEBI" id="CHEBI:140395"/>
        <dbReference type="EC" id="2.7.7.6"/>
    </reaction>
</comment>
<dbReference type="GeneID" id="36838194"/>
<comment type="subunit">
    <text evidence="3">Part of the RNA polymerase complex.</text>
</comment>
<dbReference type="NCBIfam" id="NF002208">
    <property type="entry name" value="PRK01099.1-3"/>
    <property type="match status" value="1"/>
</dbReference>
<dbReference type="HAMAP" id="MF_00192">
    <property type="entry name" value="RNApol_arch_Rpo6"/>
    <property type="match status" value="1"/>
</dbReference>
<keyword evidence="2 3" id="KW-0804">Transcription</keyword>
<dbReference type="SUPFAM" id="SSF63562">
    <property type="entry name" value="RPB6/omega subunit-like"/>
    <property type="match status" value="1"/>
</dbReference>
<evidence type="ECO:0000256" key="2">
    <source>
        <dbReference type="ARBA" id="ARBA00023163"/>
    </source>
</evidence>
<accession>A0A2U9INX6</accession>
<dbReference type="Pfam" id="PF01192">
    <property type="entry name" value="RNA_pol_Rpb6"/>
    <property type="match status" value="1"/>
</dbReference>
<dbReference type="GO" id="GO:0006366">
    <property type="term" value="P:transcription by RNA polymerase II"/>
    <property type="evidence" value="ECO:0007669"/>
    <property type="project" value="TreeGrafter"/>
</dbReference>
<dbReference type="GO" id="GO:0003899">
    <property type="term" value="F:DNA-directed RNA polymerase activity"/>
    <property type="evidence" value="ECO:0007669"/>
    <property type="project" value="UniProtKB-UniRule"/>
</dbReference>
<dbReference type="Proteomes" id="UP000248410">
    <property type="component" value="Chromosome"/>
</dbReference>
<name>A0A2U9INX6_9CREN</name>
<dbReference type="PIRSF" id="PIRSF000778">
    <property type="entry name" value="RpoK/RPB6"/>
    <property type="match status" value="1"/>
</dbReference>
<dbReference type="GO" id="GO:0005737">
    <property type="term" value="C:cytoplasm"/>
    <property type="evidence" value="ECO:0007669"/>
    <property type="project" value="UniProtKB-SubCell"/>
</dbReference>
<dbReference type="InterPro" id="IPR036161">
    <property type="entry name" value="RPB6/omega-like_sf"/>
</dbReference>
<comment type="similarity">
    <text evidence="3">Belongs to the archaeal Rpo6/eukaryotic RPB6 RNA polymerase subunit family.</text>
</comment>
<dbReference type="KEGG" id="asul:DFR86_09455"/>
<keyword evidence="1 3" id="KW-0240">DNA-directed RNA polymerase</keyword>
<proteinExistence type="inferred from homology"/>
<dbReference type="GO" id="GO:0003677">
    <property type="term" value="F:DNA binding"/>
    <property type="evidence" value="ECO:0007669"/>
    <property type="project" value="UniProtKB-UniRule"/>
</dbReference>
<dbReference type="EC" id="2.7.7.6" evidence="3"/>
<sequence>MSDLDIISKLNANFVETWKKRLTIYEMARIIGARSLQLAMGAIPLIDTSSLSQDQLNAISIAEEELKRGLLPITIRRRFPNGKVELVSVKEVMGS</sequence>
<keyword evidence="3" id="KW-0963">Cytoplasm</keyword>
<dbReference type="InterPro" id="IPR020708">
    <property type="entry name" value="DNA-dir_RNA_polK_14-18kDa_CS"/>
</dbReference>
<evidence type="ECO:0000256" key="1">
    <source>
        <dbReference type="ARBA" id="ARBA00022478"/>
    </source>
</evidence>
<dbReference type="NCBIfam" id="NF002207">
    <property type="entry name" value="PRK01099.1-2"/>
    <property type="match status" value="1"/>
</dbReference>